<proteinExistence type="predicted"/>
<dbReference type="PANTHER" id="PTHR46761:SF2">
    <property type="entry name" value="RAN GTPASE-ACTIVATING PROTEIN 1"/>
    <property type="match status" value="1"/>
</dbReference>
<sequence length="321" mass="36977">MEIKKYKNLLLLLLNQNYFQRQNKIGIQGCQSVSKAIKNMTNLNKLILNLNYNNIEDQGLNYIAQAIIKLNKLTHFVIKADYCFINKKGLTYLNQSVSELLILEKLAYYLNGNQLGNGGFSSFSLLNDNNKIKELCLQFNSIQIFEDDISQLGNFLSSLKILKYLQLSFDSSKLNQEALRELGLQISKSQSIQILYLSLKDNKIKQEDIIQLVEAIQGLSNLREIIIDCYHNNIGLGQKGLSQLGKALSNFQQLQRISLNLNMNLLENNHIFDLSQELKNCKNLLQIQLYAQDNLISNQCNFKTKVLFKKLRRLVLMYCCF</sequence>
<reference evidence="2" key="1">
    <citation type="journal article" date="2006" name="PLoS Biol.">
        <title>Macronuclear genome sequence of the ciliate Tetrahymena thermophila, a model eukaryote.</title>
        <authorList>
            <person name="Eisen J.A."/>
            <person name="Coyne R.S."/>
            <person name="Wu M."/>
            <person name="Wu D."/>
            <person name="Thiagarajan M."/>
            <person name="Wortman J.R."/>
            <person name="Badger J.H."/>
            <person name="Ren Q."/>
            <person name="Amedeo P."/>
            <person name="Jones K.M."/>
            <person name="Tallon L.J."/>
            <person name="Delcher A.L."/>
            <person name="Salzberg S.L."/>
            <person name="Silva J.C."/>
            <person name="Haas B.J."/>
            <person name="Majoros W.H."/>
            <person name="Farzad M."/>
            <person name="Carlton J.M."/>
            <person name="Smith R.K. Jr."/>
            <person name="Garg J."/>
            <person name="Pearlman R.E."/>
            <person name="Karrer K.M."/>
            <person name="Sun L."/>
            <person name="Manning G."/>
            <person name="Elde N.C."/>
            <person name="Turkewitz A.P."/>
            <person name="Asai D.J."/>
            <person name="Wilkes D.E."/>
            <person name="Wang Y."/>
            <person name="Cai H."/>
            <person name="Collins K."/>
            <person name="Stewart B.A."/>
            <person name="Lee S.R."/>
            <person name="Wilamowska K."/>
            <person name="Weinberg Z."/>
            <person name="Ruzzo W.L."/>
            <person name="Wloga D."/>
            <person name="Gaertig J."/>
            <person name="Frankel J."/>
            <person name="Tsao C.-C."/>
            <person name="Gorovsky M.A."/>
            <person name="Keeling P.J."/>
            <person name="Waller R.F."/>
            <person name="Patron N.J."/>
            <person name="Cherry J.M."/>
            <person name="Stover N.A."/>
            <person name="Krieger C.J."/>
            <person name="del Toro C."/>
            <person name="Ryder H.F."/>
            <person name="Williamson S.C."/>
            <person name="Barbeau R.A."/>
            <person name="Hamilton E.P."/>
            <person name="Orias E."/>
        </authorList>
    </citation>
    <scope>NUCLEOTIDE SEQUENCE [LARGE SCALE GENOMIC DNA]</scope>
    <source>
        <strain evidence="2">SB210</strain>
    </source>
</reference>
<dbReference type="InParanoid" id="W7XIU9"/>
<organism evidence="1 2">
    <name type="scientific">Tetrahymena thermophila (strain SB210)</name>
    <dbReference type="NCBI Taxonomy" id="312017"/>
    <lineage>
        <taxon>Eukaryota</taxon>
        <taxon>Sar</taxon>
        <taxon>Alveolata</taxon>
        <taxon>Ciliophora</taxon>
        <taxon>Intramacronucleata</taxon>
        <taxon>Oligohymenophorea</taxon>
        <taxon>Hymenostomatida</taxon>
        <taxon>Tetrahymenina</taxon>
        <taxon>Tetrahymenidae</taxon>
        <taxon>Tetrahymena</taxon>
    </lineage>
</organism>
<dbReference type="InterPro" id="IPR045203">
    <property type="entry name" value="RanGAP1/2"/>
</dbReference>
<dbReference type="AlphaFoldDB" id="W7XIU9"/>
<name>W7XIU9_TETTS</name>
<dbReference type="RefSeq" id="XP_012653854.1">
    <property type="nucleotide sequence ID" value="XM_012798400.1"/>
</dbReference>
<evidence type="ECO:0000313" key="2">
    <source>
        <dbReference type="Proteomes" id="UP000009168"/>
    </source>
</evidence>
<dbReference type="EMBL" id="GG662647">
    <property type="protein sequence ID" value="EWS73624.1"/>
    <property type="molecule type" value="Genomic_DNA"/>
</dbReference>
<dbReference type="PANTHER" id="PTHR46761">
    <property type="entry name" value="RAN GTPASE-ACTIVATING PROTEIN 1"/>
    <property type="match status" value="1"/>
</dbReference>
<keyword evidence="2" id="KW-1185">Reference proteome</keyword>
<evidence type="ECO:0008006" key="3">
    <source>
        <dbReference type="Google" id="ProtNLM"/>
    </source>
</evidence>
<accession>W7XIU9</accession>
<protein>
    <recommendedName>
        <fullName evidence="3">Kinase domain protein</fullName>
    </recommendedName>
</protein>
<dbReference type="OrthoDB" id="120976at2759"/>
<gene>
    <name evidence="1" type="ORF">TTHERM_000255629</name>
</gene>
<evidence type="ECO:0000313" key="1">
    <source>
        <dbReference type="EMBL" id="EWS73624.1"/>
    </source>
</evidence>
<dbReference type="Proteomes" id="UP000009168">
    <property type="component" value="Unassembled WGS sequence"/>
</dbReference>
<dbReference type="GO" id="GO:0005096">
    <property type="term" value="F:GTPase activator activity"/>
    <property type="evidence" value="ECO:0007669"/>
    <property type="project" value="InterPro"/>
</dbReference>
<dbReference type="SUPFAM" id="SSF52047">
    <property type="entry name" value="RNI-like"/>
    <property type="match status" value="1"/>
</dbReference>
<dbReference type="KEGG" id="tet:TTHERM_000255629"/>
<dbReference type="GeneID" id="24438052"/>
<dbReference type="InterPro" id="IPR032675">
    <property type="entry name" value="LRR_dom_sf"/>
</dbReference>
<dbReference type="Gene3D" id="3.80.10.10">
    <property type="entry name" value="Ribonuclease Inhibitor"/>
    <property type="match status" value="2"/>
</dbReference>